<feature type="compositionally biased region" description="Basic and acidic residues" evidence="1">
    <location>
        <begin position="586"/>
        <end position="595"/>
    </location>
</feature>
<evidence type="ECO:0000313" key="2">
    <source>
        <dbReference type="EMBL" id="KAK1755076.1"/>
    </source>
</evidence>
<dbReference type="InterPro" id="IPR008928">
    <property type="entry name" value="6-hairpin_glycosidase_sf"/>
</dbReference>
<dbReference type="SUPFAM" id="SSF48208">
    <property type="entry name" value="Six-hairpin glycosidases"/>
    <property type="match status" value="1"/>
</dbReference>
<sequence>MVRWTSAFALAARLNPRSVLAPEATAAQTRPLDVKMFDETLNALETMQDSYFEPWVGTWPKAIDWTAAVVGSHIAGALHSISTGLELLQANGIDEFKTKENLVSLYFTQLIAFYFGQDAFSLRNQAYDDMLWVVLGWLDTIKFIGEYSKTHFEYDVGLGPSKESMNIPGWHGRLWVPAFAHRARIFWHLAEAGWDTKLCGGGMNWNPRLMPYKNAITNQLFIAASVSMYLHFPGDKNTSPFSLEQDPEPEGGKMTDWEPRDPKYLQAAIDGYEWLLKSNMTNELGLFVDGFHISGYGKSNNTECDERDEMVYTYNQGVLLSGLRGLYEATGEDRYLREGHQLIKNVISATGWSLMRGKPRDSLDHVTNESFPPWHGLGRAGVLEEACDISADCSQDAQTFKGIWMHHFTTFCSPLDPADDEHTSMCERYLPWLKHNAHAALGSRDQNGKFGMWWTAGLFPQITAAFDPTPVGLAVMENSTDYRNEGVPDDEMWVGDSDGFYGIGEASAAGSRQQQRIFIKERRGNVADGGSSDPNDRGRGRTVETQSGGLAVLRAYWEVSRLSGPVVTPRKLVGGSGPPRLVGQSGRERSAGWSF</sequence>
<dbReference type="GO" id="GO:0005975">
    <property type="term" value="P:carbohydrate metabolic process"/>
    <property type="evidence" value="ECO:0007669"/>
    <property type="project" value="InterPro"/>
</dbReference>
<protein>
    <submittedName>
        <fullName evidence="2">Glycoside hydrolase</fullName>
    </submittedName>
</protein>
<dbReference type="InterPro" id="IPR053169">
    <property type="entry name" value="MUG_Protein"/>
</dbReference>
<keyword evidence="3" id="KW-1185">Reference proteome</keyword>
<accession>A0AAJ0BFV0</accession>
<proteinExistence type="predicted"/>
<dbReference type="EMBL" id="MU839834">
    <property type="protein sequence ID" value="KAK1755076.1"/>
    <property type="molecule type" value="Genomic_DNA"/>
</dbReference>
<name>A0AAJ0BFV0_9PEZI</name>
<dbReference type="InterPro" id="IPR005198">
    <property type="entry name" value="Glyco_hydro_76"/>
</dbReference>
<dbReference type="GO" id="GO:0016787">
    <property type="term" value="F:hydrolase activity"/>
    <property type="evidence" value="ECO:0007669"/>
    <property type="project" value="UniProtKB-KW"/>
</dbReference>
<keyword evidence="2" id="KW-0378">Hydrolase</keyword>
<feature type="region of interest" description="Disordered" evidence="1">
    <location>
        <begin position="570"/>
        <end position="595"/>
    </location>
</feature>
<dbReference type="AlphaFoldDB" id="A0AAJ0BFV0"/>
<comment type="caution">
    <text evidence="2">The sequence shown here is derived from an EMBL/GenBank/DDBJ whole genome shotgun (WGS) entry which is preliminary data.</text>
</comment>
<dbReference type="Proteomes" id="UP001239445">
    <property type="component" value="Unassembled WGS sequence"/>
</dbReference>
<dbReference type="PANTHER" id="PTHR47791:SF2">
    <property type="entry name" value="ENDO MANNANASE, GH76 FAMILY (EUROFUNG)"/>
    <property type="match status" value="1"/>
</dbReference>
<feature type="region of interest" description="Disordered" evidence="1">
    <location>
        <begin position="520"/>
        <end position="545"/>
    </location>
</feature>
<dbReference type="Pfam" id="PF03663">
    <property type="entry name" value="Glyco_hydro_76"/>
    <property type="match status" value="1"/>
</dbReference>
<organism evidence="2 3">
    <name type="scientific">Echria macrotheca</name>
    <dbReference type="NCBI Taxonomy" id="438768"/>
    <lineage>
        <taxon>Eukaryota</taxon>
        <taxon>Fungi</taxon>
        <taxon>Dikarya</taxon>
        <taxon>Ascomycota</taxon>
        <taxon>Pezizomycotina</taxon>
        <taxon>Sordariomycetes</taxon>
        <taxon>Sordariomycetidae</taxon>
        <taxon>Sordariales</taxon>
        <taxon>Schizotheciaceae</taxon>
        <taxon>Echria</taxon>
    </lineage>
</organism>
<gene>
    <name evidence="2" type="ORF">QBC47DRAFT_382682</name>
</gene>
<dbReference type="PANTHER" id="PTHR47791">
    <property type="entry name" value="MEIOTICALLY UP-REGULATED GENE 191 PROTEIN"/>
    <property type="match status" value="1"/>
</dbReference>
<reference evidence="2" key="1">
    <citation type="submission" date="2023-06" db="EMBL/GenBank/DDBJ databases">
        <title>Genome-scale phylogeny and comparative genomics of the fungal order Sordariales.</title>
        <authorList>
            <consortium name="Lawrence Berkeley National Laboratory"/>
            <person name="Hensen N."/>
            <person name="Bonometti L."/>
            <person name="Westerberg I."/>
            <person name="Brannstrom I.O."/>
            <person name="Guillou S."/>
            <person name="Cros-Aarteil S."/>
            <person name="Calhoun S."/>
            <person name="Haridas S."/>
            <person name="Kuo A."/>
            <person name="Mondo S."/>
            <person name="Pangilinan J."/>
            <person name="Riley R."/>
            <person name="Labutti K."/>
            <person name="Andreopoulos B."/>
            <person name="Lipzen A."/>
            <person name="Chen C."/>
            <person name="Yanf M."/>
            <person name="Daum C."/>
            <person name="Ng V."/>
            <person name="Clum A."/>
            <person name="Steindorff A."/>
            <person name="Ohm R."/>
            <person name="Martin F."/>
            <person name="Silar P."/>
            <person name="Natvig D."/>
            <person name="Lalanne C."/>
            <person name="Gautier V."/>
            <person name="Ament-Velasquez S.L."/>
            <person name="Kruys A."/>
            <person name="Hutchinson M.I."/>
            <person name="Powell A.J."/>
            <person name="Barry K."/>
            <person name="Miller A.N."/>
            <person name="Grigoriev I.V."/>
            <person name="Debuchy R."/>
            <person name="Gladieux P."/>
            <person name="Thoren M.H."/>
            <person name="Johannesson H."/>
        </authorList>
    </citation>
    <scope>NUCLEOTIDE SEQUENCE</scope>
    <source>
        <strain evidence="2">PSN4</strain>
    </source>
</reference>
<evidence type="ECO:0000256" key="1">
    <source>
        <dbReference type="SAM" id="MobiDB-lite"/>
    </source>
</evidence>
<evidence type="ECO:0000313" key="3">
    <source>
        <dbReference type="Proteomes" id="UP001239445"/>
    </source>
</evidence>
<dbReference type="Gene3D" id="1.50.10.20">
    <property type="match status" value="2"/>
</dbReference>